<evidence type="ECO:0000313" key="2">
    <source>
        <dbReference type="EMBL" id="GAA3381306.1"/>
    </source>
</evidence>
<dbReference type="PANTHER" id="PTHR34847">
    <property type="entry name" value="NODULATION PROTEIN U"/>
    <property type="match status" value="1"/>
</dbReference>
<gene>
    <name evidence="2" type="ORF">GCM10020367_72030</name>
</gene>
<dbReference type="Proteomes" id="UP001499990">
    <property type="component" value="Unassembled WGS sequence"/>
</dbReference>
<evidence type="ECO:0000256" key="1">
    <source>
        <dbReference type="SAM" id="MobiDB-lite"/>
    </source>
</evidence>
<proteinExistence type="predicted"/>
<protein>
    <submittedName>
        <fullName evidence="2">Uncharacterized protein</fullName>
    </submittedName>
</protein>
<comment type="caution">
    <text evidence="2">The sequence shown here is derived from an EMBL/GenBank/DDBJ whole genome shotgun (WGS) entry which is preliminary data.</text>
</comment>
<dbReference type="InterPro" id="IPR051338">
    <property type="entry name" value="NodU/CmcH_Carbamoyltrnsfr"/>
</dbReference>
<dbReference type="PANTHER" id="PTHR34847:SF1">
    <property type="entry name" value="NODULATION PROTEIN U"/>
    <property type="match status" value="1"/>
</dbReference>
<reference evidence="3" key="1">
    <citation type="journal article" date="2019" name="Int. J. Syst. Evol. Microbiol.">
        <title>The Global Catalogue of Microorganisms (GCM) 10K type strain sequencing project: providing services to taxonomists for standard genome sequencing and annotation.</title>
        <authorList>
            <consortium name="The Broad Institute Genomics Platform"/>
            <consortium name="The Broad Institute Genome Sequencing Center for Infectious Disease"/>
            <person name="Wu L."/>
            <person name="Ma J."/>
        </authorList>
    </citation>
    <scope>NUCLEOTIDE SEQUENCE [LARGE SCALE GENOMIC DNA]</scope>
    <source>
        <strain evidence="3">JCM 9651</strain>
    </source>
</reference>
<feature type="compositionally biased region" description="Low complexity" evidence="1">
    <location>
        <begin position="106"/>
        <end position="116"/>
    </location>
</feature>
<dbReference type="Gene3D" id="3.30.420.40">
    <property type="match status" value="1"/>
</dbReference>
<dbReference type="RefSeq" id="WP_345045841.1">
    <property type="nucleotide sequence ID" value="NZ_BAAAYL010000004.1"/>
</dbReference>
<dbReference type="InterPro" id="IPR038152">
    <property type="entry name" value="Carbam_trans_C_sf"/>
</dbReference>
<accession>A0ABP6SPH6</accession>
<feature type="region of interest" description="Disordered" evidence="1">
    <location>
        <begin position="91"/>
        <end position="127"/>
    </location>
</feature>
<name>A0ABP6SPH6_9ACTN</name>
<keyword evidence="3" id="KW-1185">Reference proteome</keyword>
<organism evidence="2 3">
    <name type="scientific">Streptomyces sannanensis</name>
    <dbReference type="NCBI Taxonomy" id="285536"/>
    <lineage>
        <taxon>Bacteria</taxon>
        <taxon>Bacillati</taxon>
        <taxon>Actinomycetota</taxon>
        <taxon>Actinomycetes</taxon>
        <taxon>Kitasatosporales</taxon>
        <taxon>Streptomycetaceae</taxon>
        <taxon>Streptomyces</taxon>
    </lineage>
</organism>
<sequence>MTTPVEELFVQPAPGDAGCAIGAALDVALRRGDLALPGAAMTTAALGPAFDAGAIRSVLDDYGPAFHNLGNDLSSAVAGHLALGRTVGWFQGRTGAGPRARGGSGSRAADTSRSAAQAPRLPGGQAM</sequence>
<dbReference type="EMBL" id="BAAAYL010000004">
    <property type="protein sequence ID" value="GAA3381306.1"/>
    <property type="molecule type" value="Genomic_DNA"/>
</dbReference>
<dbReference type="Gene3D" id="3.90.870.20">
    <property type="entry name" value="Carbamoyltransferase, C-terminal domain"/>
    <property type="match status" value="1"/>
</dbReference>
<evidence type="ECO:0000313" key="3">
    <source>
        <dbReference type="Proteomes" id="UP001499990"/>
    </source>
</evidence>